<feature type="transmembrane region" description="Helical" evidence="1">
    <location>
        <begin position="193"/>
        <end position="215"/>
    </location>
</feature>
<comment type="caution">
    <text evidence="2">The sequence shown here is derived from an EMBL/GenBank/DDBJ whole genome shotgun (WGS) entry which is preliminary data.</text>
</comment>
<evidence type="ECO:0000313" key="2">
    <source>
        <dbReference type="EMBL" id="SEM62984.1"/>
    </source>
</evidence>
<dbReference type="Proteomes" id="UP000182089">
    <property type="component" value="Unassembled WGS sequence"/>
</dbReference>
<name>A0ABY1ABC6_9LACO</name>
<dbReference type="EMBL" id="FOCC01000005">
    <property type="protein sequence ID" value="SEM62984.1"/>
    <property type="molecule type" value="Genomic_DNA"/>
</dbReference>
<proteinExistence type="predicted"/>
<keyword evidence="1" id="KW-0472">Membrane</keyword>
<evidence type="ECO:0000256" key="1">
    <source>
        <dbReference type="SAM" id="Phobius"/>
    </source>
</evidence>
<reference evidence="2 3" key="1">
    <citation type="submission" date="2016-10" db="EMBL/GenBank/DDBJ databases">
        <authorList>
            <person name="Varghese N."/>
            <person name="Submissions S."/>
        </authorList>
    </citation>
    <scope>NUCLEOTIDE SEQUENCE [LARGE SCALE GENOMIC DNA]</scope>
    <source>
        <strain evidence="2 3">WC1T17</strain>
    </source>
</reference>
<feature type="transmembrane region" description="Helical" evidence="1">
    <location>
        <begin position="111"/>
        <end position="130"/>
    </location>
</feature>
<organism evidence="2 3">
    <name type="scientific">Ligilactobacillus ruminis</name>
    <dbReference type="NCBI Taxonomy" id="1623"/>
    <lineage>
        <taxon>Bacteria</taxon>
        <taxon>Bacillati</taxon>
        <taxon>Bacillota</taxon>
        <taxon>Bacilli</taxon>
        <taxon>Lactobacillales</taxon>
        <taxon>Lactobacillaceae</taxon>
        <taxon>Ligilactobacillus</taxon>
    </lineage>
</organism>
<dbReference type="Pfam" id="PF04474">
    <property type="entry name" value="DUF554"/>
    <property type="match status" value="1"/>
</dbReference>
<evidence type="ECO:0000313" key="3">
    <source>
        <dbReference type="Proteomes" id="UP000182089"/>
    </source>
</evidence>
<feature type="transmembrane region" description="Helical" evidence="1">
    <location>
        <begin position="69"/>
        <end position="91"/>
    </location>
</feature>
<gene>
    <name evidence="2" type="ORF">SAMN05216431_105135</name>
</gene>
<dbReference type="PANTHER" id="PTHR36111:SF2">
    <property type="entry name" value="INNER MEMBRANE PROTEIN"/>
    <property type="match status" value="1"/>
</dbReference>
<keyword evidence="1" id="KW-0812">Transmembrane</keyword>
<keyword evidence="1" id="KW-1133">Transmembrane helix</keyword>
<protein>
    <recommendedName>
        <fullName evidence="4">DUF554 domain-containing protein</fullName>
    </recommendedName>
</protein>
<feature type="transmembrane region" description="Helical" evidence="1">
    <location>
        <begin position="6"/>
        <end position="23"/>
    </location>
</feature>
<evidence type="ECO:0008006" key="4">
    <source>
        <dbReference type="Google" id="ProtNLM"/>
    </source>
</evidence>
<dbReference type="PANTHER" id="PTHR36111">
    <property type="entry name" value="INNER MEMBRANE PROTEIN-RELATED"/>
    <property type="match status" value="1"/>
</dbReference>
<accession>A0ABY1ABC6</accession>
<feature type="transmembrane region" description="Helical" evidence="1">
    <location>
        <begin position="35"/>
        <end position="57"/>
    </location>
</feature>
<sequence>MIGLGTLVDCLALICGGFLGMFFQRLISDKIQKAAMQAIGLGALFLGISGTLNKMLIIKNGQFQTQDEMMLIVTLALGTMVGEAIDIDGWFQKLSSWLYRYAGQNKQGSRFTEGFLAASLTSCIGAMAIVGSLQDGLAHDPSLLFSKAVIDLIVNMLYAASFGLGPVFAFVPVLCYQGALTLLASLLKPLLTQAALNGLTLVGSTLIFVIGLNLLLKQQIKVANMLPALLFVPLYVVLV</sequence>
<dbReference type="InterPro" id="IPR007563">
    <property type="entry name" value="DUF554"/>
</dbReference>